<evidence type="ECO:0000313" key="2">
    <source>
        <dbReference type="Proteomes" id="UP000622707"/>
    </source>
</evidence>
<sequence>MRMAKVWSSAQRARPEGSDEIRVVDPIDDAYDAWKAADAAARLIERDVHDTWARYERGVSAGPSPSLLREAACLRHEARERLRHAVRLLHAAGCIQPAGPARVKLEARQAA</sequence>
<evidence type="ECO:0000313" key="1">
    <source>
        <dbReference type="EMBL" id="MBL0425631.1"/>
    </source>
</evidence>
<dbReference type="Proteomes" id="UP000622707">
    <property type="component" value="Unassembled WGS sequence"/>
</dbReference>
<protein>
    <submittedName>
        <fullName evidence="1">Uncharacterized protein</fullName>
    </submittedName>
</protein>
<keyword evidence="2" id="KW-1185">Reference proteome</keyword>
<reference evidence="1 2" key="1">
    <citation type="journal article" date="2017" name="Int. J. Syst. Evol. Microbiol.">
        <title>Ramlibacter alkalitolerans sp. nov., alkali-tolerant bacterium isolated from soil of ginseng.</title>
        <authorList>
            <person name="Lee D.H."/>
            <person name="Cha C.J."/>
        </authorList>
    </citation>
    <scope>NUCLEOTIDE SEQUENCE [LARGE SCALE GENOMIC DNA]</scope>
    <source>
        <strain evidence="1 2">KACC 19305</strain>
    </source>
</reference>
<gene>
    <name evidence="1" type="ORF">JI746_10980</name>
</gene>
<dbReference type="RefSeq" id="WP_201689415.1">
    <property type="nucleotide sequence ID" value="NZ_JAEQND010000005.1"/>
</dbReference>
<organism evidence="1 2">
    <name type="scientific">Ramlibacter alkalitolerans</name>
    <dbReference type="NCBI Taxonomy" id="2039631"/>
    <lineage>
        <taxon>Bacteria</taxon>
        <taxon>Pseudomonadati</taxon>
        <taxon>Pseudomonadota</taxon>
        <taxon>Betaproteobacteria</taxon>
        <taxon>Burkholderiales</taxon>
        <taxon>Comamonadaceae</taxon>
        <taxon>Ramlibacter</taxon>
    </lineage>
</organism>
<dbReference type="EMBL" id="JAEQND010000005">
    <property type="protein sequence ID" value="MBL0425631.1"/>
    <property type="molecule type" value="Genomic_DNA"/>
</dbReference>
<proteinExistence type="predicted"/>
<comment type="caution">
    <text evidence="1">The sequence shown here is derived from an EMBL/GenBank/DDBJ whole genome shotgun (WGS) entry which is preliminary data.</text>
</comment>
<accession>A0ABS1JNB5</accession>
<name>A0ABS1JNB5_9BURK</name>